<name>A0A6M4GSN5_9PROT</name>
<reference evidence="2 3" key="1">
    <citation type="submission" date="2020-04" db="EMBL/GenBank/DDBJ databases">
        <title>Usitatibacter rugosus gen. nov., sp. nov. and Usitatibacter palustris sp. nov., novel members of Usitatibacteraceae fam. nov. within the order Nitrosomonadales isolated from soil.</title>
        <authorList>
            <person name="Huber K.J."/>
            <person name="Neumann-Schaal M."/>
            <person name="Geppert A."/>
            <person name="Luckner M."/>
            <person name="Wanner G."/>
            <person name="Overmann J."/>
        </authorList>
    </citation>
    <scope>NUCLEOTIDE SEQUENCE [LARGE SCALE GENOMIC DNA]</scope>
    <source>
        <strain evidence="2 3">0125_3</strain>
    </source>
</reference>
<proteinExistence type="predicted"/>
<accession>A0A6M4GSN5</accession>
<dbReference type="RefSeq" id="WP_171090366.1">
    <property type="nucleotide sequence ID" value="NZ_CP053069.1"/>
</dbReference>
<dbReference type="KEGG" id="uru:DSM104443_01159"/>
<sequence>MPRKTPTKAQKPRKVAKASTHPSRFPAPPKGLPATVRTAFGRIWEEHAERLGPGDVGAVAELAALRTRARTMAKRLDREGPTIKGASGSKKANPAIAALAALTRRERRLVSDLGLTRPNFGTARQIHVGKQREDVARTIDRTFAGPGGDLLAGHDEWAAEKKAPGQISQTALRMVRAWSGR</sequence>
<dbReference type="AlphaFoldDB" id="A0A6M4GSN5"/>
<dbReference type="InterPro" id="IPR006448">
    <property type="entry name" value="Phage_term_ssu_P27"/>
</dbReference>
<dbReference type="Proteomes" id="UP000501534">
    <property type="component" value="Chromosome"/>
</dbReference>
<feature type="region of interest" description="Disordered" evidence="1">
    <location>
        <begin position="1"/>
        <end position="33"/>
    </location>
</feature>
<feature type="compositionally biased region" description="Basic residues" evidence="1">
    <location>
        <begin position="1"/>
        <end position="16"/>
    </location>
</feature>
<evidence type="ECO:0000256" key="1">
    <source>
        <dbReference type="SAM" id="MobiDB-lite"/>
    </source>
</evidence>
<dbReference type="Pfam" id="PF05119">
    <property type="entry name" value="Terminase_4"/>
    <property type="match status" value="1"/>
</dbReference>
<keyword evidence="3" id="KW-1185">Reference proteome</keyword>
<dbReference type="EMBL" id="CP053069">
    <property type="protein sequence ID" value="QJR10106.1"/>
    <property type="molecule type" value="Genomic_DNA"/>
</dbReference>
<gene>
    <name evidence="2" type="ORF">DSM104443_01159</name>
</gene>
<organism evidence="2 3">
    <name type="scientific">Usitatibacter rugosus</name>
    <dbReference type="NCBI Taxonomy" id="2732067"/>
    <lineage>
        <taxon>Bacteria</taxon>
        <taxon>Pseudomonadati</taxon>
        <taxon>Pseudomonadota</taxon>
        <taxon>Betaproteobacteria</taxon>
        <taxon>Nitrosomonadales</taxon>
        <taxon>Usitatibacteraceae</taxon>
        <taxon>Usitatibacter</taxon>
    </lineage>
</organism>
<evidence type="ECO:0000313" key="2">
    <source>
        <dbReference type="EMBL" id="QJR10106.1"/>
    </source>
</evidence>
<evidence type="ECO:0000313" key="3">
    <source>
        <dbReference type="Proteomes" id="UP000501534"/>
    </source>
</evidence>
<protein>
    <submittedName>
        <fullName evidence="2">Uncharacterized protein</fullName>
    </submittedName>
</protein>